<name>A0A1G6HCU6_9ACTN</name>
<comment type="similarity">
    <text evidence="5">Belongs to the NAGSA dehydrogenase family. Type 1 subfamily.</text>
</comment>
<evidence type="ECO:0000256" key="6">
    <source>
        <dbReference type="PROSITE-ProRule" id="PRU10010"/>
    </source>
</evidence>
<dbReference type="InterPro" id="IPR000534">
    <property type="entry name" value="Semialdehyde_DH_NAD-bd"/>
</dbReference>
<keyword evidence="9" id="KW-1185">Reference proteome</keyword>
<dbReference type="InterPro" id="IPR000706">
    <property type="entry name" value="AGPR_type-1"/>
</dbReference>
<dbReference type="SUPFAM" id="SSF55347">
    <property type="entry name" value="Glyceraldehyde-3-phosphate dehydrogenase-like, C-terminal domain"/>
    <property type="match status" value="1"/>
</dbReference>
<dbReference type="PANTHER" id="PTHR32338:SF10">
    <property type="entry name" value="N-ACETYL-GAMMA-GLUTAMYL-PHOSPHATE REDUCTASE, CHLOROPLASTIC-RELATED"/>
    <property type="match status" value="1"/>
</dbReference>
<dbReference type="PANTHER" id="PTHR32338">
    <property type="entry name" value="N-ACETYL-GAMMA-GLUTAMYL-PHOSPHATE REDUCTASE, CHLOROPLASTIC-RELATED-RELATED"/>
    <property type="match status" value="1"/>
</dbReference>
<dbReference type="InterPro" id="IPR023013">
    <property type="entry name" value="AGPR_AS"/>
</dbReference>
<dbReference type="NCBIfam" id="TIGR01850">
    <property type="entry name" value="argC"/>
    <property type="match status" value="1"/>
</dbReference>
<dbReference type="GO" id="GO:0003942">
    <property type="term" value="F:N-acetyl-gamma-glutamyl-phosphate reductase activity"/>
    <property type="evidence" value="ECO:0007669"/>
    <property type="project" value="UniProtKB-UniRule"/>
</dbReference>
<feature type="domain" description="Semialdehyde dehydrogenase NAD-binding" evidence="7">
    <location>
        <begin position="20"/>
        <end position="152"/>
    </location>
</feature>
<dbReference type="EC" id="1.2.1.38" evidence="5"/>
<dbReference type="AlphaFoldDB" id="A0A1G6HCU6"/>
<evidence type="ECO:0000256" key="4">
    <source>
        <dbReference type="ARBA" id="ARBA00023002"/>
    </source>
</evidence>
<proteinExistence type="inferred from homology"/>
<comment type="pathway">
    <text evidence="5">Amino-acid biosynthesis; L-arginine biosynthesis; N(2)-acetyl-L-ornithine from L-glutamate: step 3/4.</text>
</comment>
<accession>A0A1G6HCU6</accession>
<evidence type="ECO:0000313" key="8">
    <source>
        <dbReference type="EMBL" id="SDB92021.1"/>
    </source>
</evidence>
<dbReference type="GO" id="GO:0005737">
    <property type="term" value="C:cytoplasm"/>
    <property type="evidence" value="ECO:0007669"/>
    <property type="project" value="UniProtKB-SubCell"/>
</dbReference>
<comment type="catalytic activity">
    <reaction evidence="5">
        <text>N-acetyl-L-glutamate 5-semialdehyde + phosphate + NADP(+) = N-acetyl-L-glutamyl 5-phosphate + NADPH + H(+)</text>
        <dbReference type="Rhea" id="RHEA:21588"/>
        <dbReference type="ChEBI" id="CHEBI:15378"/>
        <dbReference type="ChEBI" id="CHEBI:29123"/>
        <dbReference type="ChEBI" id="CHEBI:43474"/>
        <dbReference type="ChEBI" id="CHEBI:57783"/>
        <dbReference type="ChEBI" id="CHEBI:57936"/>
        <dbReference type="ChEBI" id="CHEBI:58349"/>
        <dbReference type="EC" id="1.2.1.38"/>
    </reaction>
</comment>
<comment type="subcellular location">
    <subcellularLocation>
        <location evidence="5">Cytoplasm</location>
    </subcellularLocation>
</comment>
<keyword evidence="1 5" id="KW-0055">Arginine biosynthesis</keyword>
<organism evidence="8 9">
    <name type="scientific">Raineyella antarctica</name>
    <dbReference type="NCBI Taxonomy" id="1577474"/>
    <lineage>
        <taxon>Bacteria</taxon>
        <taxon>Bacillati</taxon>
        <taxon>Actinomycetota</taxon>
        <taxon>Actinomycetes</taxon>
        <taxon>Propionibacteriales</taxon>
        <taxon>Propionibacteriaceae</taxon>
        <taxon>Raineyella</taxon>
    </lineage>
</organism>
<keyword evidence="5" id="KW-0963">Cytoplasm</keyword>
<evidence type="ECO:0000256" key="5">
    <source>
        <dbReference type="HAMAP-Rule" id="MF_00150"/>
    </source>
</evidence>
<dbReference type="CDD" id="cd24148">
    <property type="entry name" value="AGPR_1_actinobacAGPR_like"/>
    <property type="match status" value="1"/>
</dbReference>
<dbReference type="InterPro" id="IPR036291">
    <property type="entry name" value="NAD(P)-bd_dom_sf"/>
</dbReference>
<dbReference type="Gene3D" id="3.30.360.10">
    <property type="entry name" value="Dihydrodipicolinate Reductase, domain 2"/>
    <property type="match status" value="1"/>
</dbReference>
<keyword evidence="2 5" id="KW-0028">Amino-acid biosynthesis</keyword>
<dbReference type="GO" id="GO:0006526">
    <property type="term" value="P:L-arginine biosynthetic process"/>
    <property type="evidence" value="ECO:0007669"/>
    <property type="project" value="UniProtKB-UniRule"/>
</dbReference>
<comment type="function">
    <text evidence="5">Catalyzes the NADPH-dependent reduction of N-acetyl-5-glutamyl phosphate to yield N-acetyl-L-glutamate 5-semialdehyde.</text>
</comment>
<evidence type="ECO:0000256" key="3">
    <source>
        <dbReference type="ARBA" id="ARBA00022857"/>
    </source>
</evidence>
<evidence type="ECO:0000313" key="9">
    <source>
        <dbReference type="Proteomes" id="UP000199086"/>
    </source>
</evidence>
<dbReference type="Pfam" id="PF01118">
    <property type="entry name" value="Semialdhyde_dh"/>
    <property type="match status" value="1"/>
</dbReference>
<protein>
    <recommendedName>
        <fullName evidence="5">N-acetyl-gamma-glutamyl-phosphate reductase</fullName>
        <shortName evidence="5">AGPR</shortName>
        <ecNumber evidence="5">1.2.1.38</ecNumber>
    </recommendedName>
    <alternativeName>
        <fullName evidence="5">N-acetyl-glutamate semialdehyde dehydrogenase</fullName>
        <shortName evidence="5">NAGSA dehydrogenase</shortName>
    </alternativeName>
</protein>
<dbReference type="STRING" id="1577474.GA0111570_108148"/>
<keyword evidence="4 5" id="KW-0560">Oxidoreductase</keyword>
<sequence>MHRCVHIHSPCGIVMRMSIRVAVAGCTGYAGGEVLRLLLGHPDVEIGTLTAGSSAGSTLGEHQRHLTPLAGRRIEETTVEALRGHDVVFLALPHGTSGAIAAQLDPGTVVVDCGADFRLEDPAAWEQFYGTPHAGTWPYGLPELPGQREVLSATKRIAVPGCYPTGATLAIAPALTHGLVDGHDVVVVSASGTSGAGKSAKPHLLGSEVMGSVSAYGVGGVHRHTPEILQNMARLGATHPSLSFTPLLVPMPRGILSTVTAPISGTSADEAYATYVEAYADEPFVHVLPQGTWPATSAIVGSNVVHVQVTVDEAAGRLVACSAIDNLTKGTAGGAIQSMNLACGLPETTGLPLIGVAP</sequence>
<dbReference type="Gene3D" id="3.40.50.720">
    <property type="entry name" value="NAD(P)-binding Rossmann-like Domain"/>
    <property type="match status" value="1"/>
</dbReference>
<evidence type="ECO:0000256" key="1">
    <source>
        <dbReference type="ARBA" id="ARBA00022571"/>
    </source>
</evidence>
<dbReference type="Pfam" id="PF22698">
    <property type="entry name" value="Semialdhyde_dhC_1"/>
    <property type="match status" value="1"/>
</dbReference>
<dbReference type="Proteomes" id="UP000199086">
    <property type="component" value="Unassembled WGS sequence"/>
</dbReference>
<dbReference type="HAMAP" id="MF_00150">
    <property type="entry name" value="ArgC_type1"/>
    <property type="match status" value="1"/>
</dbReference>
<dbReference type="EMBL" id="FMYF01000008">
    <property type="protein sequence ID" value="SDB92021.1"/>
    <property type="molecule type" value="Genomic_DNA"/>
</dbReference>
<keyword evidence="3 5" id="KW-0521">NADP</keyword>
<dbReference type="GO" id="GO:0070401">
    <property type="term" value="F:NADP+ binding"/>
    <property type="evidence" value="ECO:0007669"/>
    <property type="project" value="InterPro"/>
</dbReference>
<dbReference type="PROSITE" id="PS01224">
    <property type="entry name" value="ARGC"/>
    <property type="match status" value="1"/>
</dbReference>
<dbReference type="InterPro" id="IPR050085">
    <property type="entry name" value="AGPR"/>
</dbReference>
<dbReference type="SMART" id="SM00859">
    <property type="entry name" value="Semialdhyde_dh"/>
    <property type="match status" value="1"/>
</dbReference>
<dbReference type="SUPFAM" id="SSF51735">
    <property type="entry name" value="NAD(P)-binding Rossmann-fold domains"/>
    <property type="match status" value="1"/>
</dbReference>
<dbReference type="InterPro" id="IPR058924">
    <property type="entry name" value="AGPR_dimerisation_dom"/>
</dbReference>
<evidence type="ECO:0000259" key="7">
    <source>
        <dbReference type="SMART" id="SM00859"/>
    </source>
</evidence>
<feature type="active site" evidence="5 6">
    <location>
        <position position="162"/>
    </location>
</feature>
<dbReference type="GO" id="GO:0051287">
    <property type="term" value="F:NAD binding"/>
    <property type="evidence" value="ECO:0007669"/>
    <property type="project" value="InterPro"/>
</dbReference>
<evidence type="ECO:0000256" key="2">
    <source>
        <dbReference type="ARBA" id="ARBA00022605"/>
    </source>
</evidence>
<reference evidence="8 9" key="1">
    <citation type="submission" date="2016-06" db="EMBL/GenBank/DDBJ databases">
        <authorList>
            <person name="Olsen C.W."/>
            <person name="Carey S."/>
            <person name="Hinshaw L."/>
            <person name="Karasin A.I."/>
        </authorList>
    </citation>
    <scope>NUCLEOTIDE SEQUENCE [LARGE SCALE GENOMIC DNA]</scope>
    <source>
        <strain evidence="8 9">LZ-22</strain>
    </source>
</reference>
<gene>
    <name evidence="5" type="primary">argC</name>
    <name evidence="8" type="ORF">GA0111570_108148</name>
</gene>
<dbReference type="UniPathway" id="UPA00068">
    <property type="reaction ID" value="UER00108"/>
</dbReference>
<dbReference type="CDD" id="cd23934">
    <property type="entry name" value="AGPR_1_C"/>
    <property type="match status" value="1"/>
</dbReference>